<dbReference type="EMBL" id="BMAV01013432">
    <property type="protein sequence ID" value="GFY61108.1"/>
    <property type="molecule type" value="Genomic_DNA"/>
</dbReference>
<accession>A0A8X6XXZ2</accession>
<protein>
    <submittedName>
        <fullName evidence="1">Uncharacterized protein</fullName>
    </submittedName>
</protein>
<sequence>MSGGIIYALAVGLSNTGAQILRLHKKMADFNYININQGTRGPWHSEFIFLGAERDIIDVLRLRRDQRDVPDVRSSAHRKRIDHPGLKISATPAIKKYLDQPGLGSSAAPAIEKYLDHPDLGSSAAWQSRSA</sequence>
<keyword evidence="2" id="KW-1185">Reference proteome</keyword>
<evidence type="ECO:0000313" key="2">
    <source>
        <dbReference type="Proteomes" id="UP000886998"/>
    </source>
</evidence>
<reference evidence="1" key="1">
    <citation type="submission" date="2020-08" db="EMBL/GenBank/DDBJ databases">
        <title>Multicomponent nature underlies the extraordinary mechanical properties of spider dragline silk.</title>
        <authorList>
            <person name="Kono N."/>
            <person name="Nakamura H."/>
            <person name="Mori M."/>
            <person name="Yoshida Y."/>
            <person name="Ohtoshi R."/>
            <person name="Malay A.D."/>
            <person name="Moran D.A.P."/>
            <person name="Tomita M."/>
            <person name="Numata K."/>
            <person name="Arakawa K."/>
        </authorList>
    </citation>
    <scope>NUCLEOTIDE SEQUENCE</scope>
</reference>
<organism evidence="1 2">
    <name type="scientific">Trichonephila inaurata madagascariensis</name>
    <dbReference type="NCBI Taxonomy" id="2747483"/>
    <lineage>
        <taxon>Eukaryota</taxon>
        <taxon>Metazoa</taxon>
        <taxon>Ecdysozoa</taxon>
        <taxon>Arthropoda</taxon>
        <taxon>Chelicerata</taxon>
        <taxon>Arachnida</taxon>
        <taxon>Araneae</taxon>
        <taxon>Araneomorphae</taxon>
        <taxon>Entelegynae</taxon>
        <taxon>Araneoidea</taxon>
        <taxon>Nephilidae</taxon>
        <taxon>Trichonephila</taxon>
        <taxon>Trichonephila inaurata</taxon>
    </lineage>
</organism>
<gene>
    <name evidence="1" type="ORF">TNIN_165461</name>
</gene>
<dbReference type="Proteomes" id="UP000886998">
    <property type="component" value="Unassembled WGS sequence"/>
</dbReference>
<evidence type="ECO:0000313" key="1">
    <source>
        <dbReference type="EMBL" id="GFY61108.1"/>
    </source>
</evidence>
<dbReference type="AlphaFoldDB" id="A0A8X6XXZ2"/>
<comment type="caution">
    <text evidence="1">The sequence shown here is derived from an EMBL/GenBank/DDBJ whole genome shotgun (WGS) entry which is preliminary data.</text>
</comment>
<name>A0A8X6XXZ2_9ARAC</name>
<proteinExistence type="predicted"/>